<dbReference type="Proteomes" id="UP000555564">
    <property type="component" value="Unassembled WGS sequence"/>
</dbReference>
<dbReference type="GO" id="GO:0004674">
    <property type="term" value="F:protein serine/threonine kinase activity"/>
    <property type="evidence" value="ECO:0007669"/>
    <property type="project" value="UniProtKB-KW"/>
</dbReference>
<dbReference type="EMBL" id="JACHIU010000001">
    <property type="protein sequence ID" value="MBB6473405.1"/>
    <property type="molecule type" value="Genomic_DNA"/>
</dbReference>
<organism evidence="3 4">
    <name type="scientific">Sphaerisporangium rubeum</name>
    <dbReference type="NCBI Taxonomy" id="321317"/>
    <lineage>
        <taxon>Bacteria</taxon>
        <taxon>Bacillati</taxon>
        <taxon>Actinomycetota</taxon>
        <taxon>Actinomycetes</taxon>
        <taxon>Streptosporangiales</taxon>
        <taxon>Streptosporangiaceae</taxon>
        <taxon>Sphaerisporangium</taxon>
    </lineage>
</organism>
<gene>
    <name evidence="3" type="ORF">BJ992_002836</name>
</gene>
<evidence type="ECO:0000259" key="2">
    <source>
        <dbReference type="Pfam" id="PF13581"/>
    </source>
</evidence>
<keyword evidence="1" id="KW-0418">Kinase</keyword>
<evidence type="ECO:0000256" key="1">
    <source>
        <dbReference type="ARBA" id="ARBA00022527"/>
    </source>
</evidence>
<dbReference type="Pfam" id="PF13581">
    <property type="entry name" value="HATPase_c_2"/>
    <property type="match status" value="1"/>
</dbReference>
<evidence type="ECO:0000313" key="4">
    <source>
        <dbReference type="Proteomes" id="UP000555564"/>
    </source>
</evidence>
<keyword evidence="4" id="KW-1185">Reference proteome</keyword>
<dbReference type="PANTHER" id="PTHR35526:SF3">
    <property type="entry name" value="ANTI-SIGMA-F FACTOR RSBW"/>
    <property type="match status" value="1"/>
</dbReference>
<proteinExistence type="predicted"/>
<reference evidence="3 4" key="1">
    <citation type="submission" date="2020-08" db="EMBL/GenBank/DDBJ databases">
        <title>Sequencing the genomes of 1000 actinobacteria strains.</title>
        <authorList>
            <person name="Klenk H.-P."/>
        </authorList>
    </citation>
    <scope>NUCLEOTIDE SEQUENCE [LARGE SCALE GENOMIC DNA]</scope>
    <source>
        <strain evidence="3 4">DSM 44936</strain>
    </source>
</reference>
<protein>
    <submittedName>
        <fullName evidence="3">Anti-sigma regulatory factor (Ser/Thr protein kinase)</fullName>
    </submittedName>
</protein>
<dbReference type="InterPro" id="IPR036890">
    <property type="entry name" value="HATPase_C_sf"/>
</dbReference>
<dbReference type="RefSeq" id="WP_184981126.1">
    <property type="nucleotide sequence ID" value="NZ_BAAALO010000054.1"/>
</dbReference>
<dbReference type="CDD" id="cd16936">
    <property type="entry name" value="HATPase_RsbW-like"/>
    <property type="match status" value="1"/>
</dbReference>
<accession>A0A7X0M6F3</accession>
<dbReference type="PANTHER" id="PTHR35526">
    <property type="entry name" value="ANTI-SIGMA-F FACTOR RSBW-RELATED"/>
    <property type="match status" value="1"/>
</dbReference>
<feature type="domain" description="Histidine kinase/HSP90-like ATPase" evidence="2">
    <location>
        <begin position="29"/>
        <end position="128"/>
    </location>
</feature>
<keyword evidence="1" id="KW-0808">Transferase</keyword>
<comment type="caution">
    <text evidence="3">The sequence shown here is derived from an EMBL/GenBank/DDBJ whole genome shotgun (WGS) entry which is preliminary data.</text>
</comment>
<evidence type="ECO:0000313" key="3">
    <source>
        <dbReference type="EMBL" id="MBB6473405.1"/>
    </source>
</evidence>
<sequence length="178" mass="19042">MPAVPRQRTAEAHLDIGMLVAAPSPGSVVARARALVRDALRERGIPVAEVEDAELAVAELAVNAERHGRPPYEVRIFEVAAVPVWCEVVDADPGLGRIPAMLDREAALTAADLFAESGRGLLLVRALSGGYCRAYRTATFTTDAPAKTVAFALPTSSGTRLTYPPLFHLARHQARLLP</sequence>
<keyword evidence="1" id="KW-0723">Serine/threonine-protein kinase</keyword>
<dbReference type="InterPro" id="IPR050267">
    <property type="entry name" value="Anti-sigma-factor_SerPK"/>
</dbReference>
<dbReference type="AlphaFoldDB" id="A0A7X0M6F3"/>
<dbReference type="InterPro" id="IPR003594">
    <property type="entry name" value="HATPase_dom"/>
</dbReference>
<name>A0A7X0M6F3_9ACTN</name>
<dbReference type="Gene3D" id="3.30.565.10">
    <property type="entry name" value="Histidine kinase-like ATPase, C-terminal domain"/>
    <property type="match status" value="1"/>
</dbReference>